<dbReference type="EMBL" id="LKAM01000002">
    <property type="protein sequence ID" value="KUM49572.1"/>
    <property type="molecule type" value="Genomic_DNA"/>
</dbReference>
<protein>
    <submittedName>
        <fullName evidence="1">Uncharacterized protein</fullName>
    </submittedName>
</protein>
<accession>A0A101M287</accession>
<comment type="caution">
    <text evidence="1">The sequence shown here is derived from an EMBL/GenBank/DDBJ whole genome shotgun (WGS) entry which is preliminary data.</text>
</comment>
<reference evidence="1" key="1">
    <citation type="journal article" date="2015" name="Genome Biol. Evol.">
        <title>Organellar Genomes of White Spruce (Picea glauca): Assembly and Annotation.</title>
        <authorList>
            <person name="Jackman S.D."/>
            <person name="Warren R.L."/>
            <person name="Gibb E.A."/>
            <person name="Vandervalk B.P."/>
            <person name="Mohamadi H."/>
            <person name="Chu J."/>
            <person name="Raymond A."/>
            <person name="Pleasance S."/>
            <person name="Coope R."/>
            <person name="Wildung M.R."/>
            <person name="Ritland C.E."/>
            <person name="Bousquet J."/>
            <person name="Jones S.J."/>
            <person name="Bohlmann J."/>
            <person name="Birol I."/>
        </authorList>
    </citation>
    <scope>NUCLEOTIDE SEQUENCE [LARGE SCALE GENOMIC DNA]</scope>
    <source>
        <tissue evidence="1">Flushing bud</tissue>
    </source>
</reference>
<organism evidence="1">
    <name type="scientific">Picea glauca</name>
    <name type="common">White spruce</name>
    <name type="synonym">Pinus glauca</name>
    <dbReference type="NCBI Taxonomy" id="3330"/>
    <lineage>
        <taxon>Eukaryota</taxon>
        <taxon>Viridiplantae</taxon>
        <taxon>Streptophyta</taxon>
        <taxon>Embryophyta</taxon>
        <taxon>Tracheophyta</taxon>
        <taxon>Spermatophyta</taxon>
        <taxon>Pinopsida</taxon>
        <taxon>Pinidae</taxon>
        <taxon>Conifers I</taxon>
        <taxon>Pinales</taxon>
        <taxon>Pinaceae</taxon>
        <taxon>Picea</taxon>
    </lineage>
</organism>
<name>A0A101M287_PICGL</name>
<gene>
    <name evidence="1" type="ORF">ABT39_MTgene2797</name>
</gene>
<sequence>MVSSRTAVLNLMLCHPFYVPTSLTLAECTTAENNTLMAVSQSIQRWKERRKVLPKVNKASALSSISLLFHPT</sequence>
<keyword evidence="1" id="KW-0496">Mitochondrion</keyword>
<proteinExistence type="predicted"/>
<geneLocation type="mitochondrion" evidence="1"/>
<evidence type="ECO:0000313" key="1">
    <source>
        <dbReference type="EMBL" id="KUM49572.1"/>
    </source>
</evidence>
<dbReference type="AlphaFoldDB" id="A0A101M287"/>